<dbReference type="InterPro" id="IPR016024">
    <property type="entry name" value="ARM-type_fold"/>
</dbReference>
<dbReference type="EC" id="2.3.2.27" evidence="2"/>
<dbReference type="Gramene" id="KVH93435">
    <property type="protein sequence ID" value="KVH93435"/>
    <property type="gene ID" value="Ccrd_004512"/>
</dbReference>
<comment type="function">
    <text evidence="2">Functions as an E3 ubiquitin ligase.</text>
</comment>
<organism evidence="4 5">
    <name type="scientific">Cynara cardunculus var. scolymus</name>
    <name type="common">Globe artichoke</name>
    <name type="synonym">Cynara scolymus</name>
    <dbReference type="NCBI Taxonomy" id="59895"/>
    <lineage>
        <taxon>Eukaryota</taxon>
        <taxon>Viridiplantae</taxon>
        <taxon>Streptophyta</taxon>
        <taxon>Embryophyta</taxon>
        <taxon>Tracheophyta</taxon>
        <taxon>Spermatophyta</taxon>
        <taxon>Magnoliopsida</taxon>
        <taxon>eudicotyledons</taxon>
        <taxon>Gunneridae</taxon>
        <taxon>Pentapetalae</taxon>
        <taxon>asterids</taxon>
        <taxon>campanulids</taxon>
        <taxon>Asterales</taxon>
        <taxon>Asteraceae</taxon>
        <taxon>Carduoideae</taxon>
        <taxon>Cardueae</taxon>
        <taxon>Carduinae</taxon>
        <taxon>Cynara</taxon>
    </lineage>
</organism>
<comment type="caution">
    <text evidence="4">The sequence shown here is derived from an EMBL/GenBank/DDBJ whole genome shotgun (WGS) entry which is preliminary data.</text>
</comment>
<comment type="pathway">
    <text evidence="2">Protein modification; protein ubiquitination.</text>
</comment>
<accession>A0A103XMJ4</accession>
<dbReference type="InterPro" id="IPR058678">
    <property type="entry name" value="ARM_PUB"/>
</dbReference>
<dbReference type="InterPro" id="IPR011989">
    <property type="entry name" value="ARM-like"/>
</dbReference>
<proteinExistence type="predicted"/>
<dbReference type="Pfam" id="PF25598">
    <property type="entry name" value="ARM_PUB"/>
    <property type="match status" value="1"/>
</dbReference>
<protein>
    <recommendedName>
        <fullName evidence="2 3">U-box domain-containing protein</fullName>
        <ecNumber evidence="2">2.3.2.27</ecNumber>
    </recommendedName>
    <alternativeName>
        <fullName evidence="2">RING-type E3 ubiquitin transferase PUB</fullName>
    </alternativeName>
</protein>
<dbReference type="STRING" id="59895.A0A103XMJ4"/>
<evidence type="ECO:0000313" key="4">
    <source>
        <dbReference type="EMBL" id="KVH93435.1"/>
    </source>
</evidence>
<evidence type="ECO:0000313" key="5">
    <source>
        <dbReference type="Proteomes" id="UP000243975"/>
    </source>
</evidence>
<dbReference type="PANTHER" id="PTHR22849">
    <property type="entry name" value="WDSAM1 PROTEIN"/>
    <property type="match status" value="1"/>
</dbReference>
<dbReference type="SUPFAM" id="SSF48371">
    <property type="entry name" value="ARM repeat"/>
    <property type="match status" value="1"/>
</dbReference>
<gene>
    <name evidence="4" type="ORF">Ccrd_004512</name>
</gene>
<keyword evidence="2" id="KW-0808">Transferase</keyword>
<feature type="domain" description="U-box" evidence="3">
    <location>
        <begin position="17"/>
        <end position="119"/>
    </location>
</feature>
<dbReference type="GO" id="GO:0016567">
    <property type="term" value="P:protein ubiquitination"/>
    <property type="evidence" value="ECO:0007669"/>
    <property type="project" value="UniProtKB-UniRule"/>
</dbReference>
<reference evidence="4 5" key="1">
    <citation type="journal article" date="2016" name="Sci. Rep.">
        <title>The genome sequence of the outbreeding globe artichoke constructed de novo incorporating a phase-aware low-pass sequencing strategy of F1 progeny.</title>
        <authorList>
            <person name="Scaglione D."/>
            <person name="Reyes-Chin-Wo S."/>
            <person name="Acquadro A."/>
            <person name="Froenicke L."/>
            <person name="Portis E."/>
            <person name="Beitel C."/>
            <person name="Tirone M."/>
            <person name="Mauro R."/>
            <person name="Lo Monaco A."/>
            <person name="Mauromicale G."/>
            <person name="Faccioli P."/>
            <person name="Cattivelli L."/>
            <person name="Rieseberg L."/>
            <person name="Michelmore R."/>
            <person name="Lanteri S."/>
        </authorList>
    </citation>
    <scope>NUCLEOTIDE SEQUENCE [LARGE SCALE GENOMIC DNA]</scope>
    <source>
        <strain evidence="4">2C</strain>
    </source>
</reference>
<sequence>MKKRSEDVQGRCLDLLETLKKVKCQTRVQTLKELRRVVSAHESAKKTVVDNGGVSFISSLLGLFTSQSVGSEAIGILANLQLSSDSITNLLQPIKVSLMVYVLNEESTKTKINSVKLMQDK</sequence>
<evidence type="ECO:0000256" key="1">
    <source>
        <dbReference type="ARBA" id="ARBA00022786"/>
    </source>
</evidence>
<dbReference type="InterPro" id="IPR045185">
    <property type="entry name" value="PUB22/23/24-like"/>
</dbReference>
<dbReference type="EMBL" id="LEKV01004767">
    <property type="protein sequence ID" value="KVH93435.1"/>
    <property type="molecule type" value="Genomic_DNA"/>
</dbReference>
<name>A0A103XMJ4_CYNCS</name>
<dbReference type="PANTHER" id="PTHR22849:SF6">
    <property type="entry name" value="U-BOX DOMAIN-CONTAINING PROTEIN"/>
    <property type="match status" value="1"/>
</dbReference>
<evidence type="ECO:0000256" key="2">
    <source>
        <dbReference type="RuleBase" id="RU369093"/>
    </source>
</evidence>
<dbReference type="Gene3D" id="1.25.10.10">
    <property type="entry name" value="Leucine-rich Repeat Variant"/>
    <property type="match status" value="1"/>
</dbReference>
<dbReference type="AlphaFoldDB" id="A0A103XMJ4"/>
<dbReference type="GO" id="GO:0061630">
    <property type="term" value="F:ubiquitin protein ligase activity"/>
    <property type="evidence" value="ECO:0007669"/>
    <property type="project" value="UniProtKB-UniRule"/>
</dbReference>
<keyword evidence="5" id="KW-1185">Reference proteome</keyword>
<evidence type="ECO:0000259" key="3">
    <source>
        <dbReference type="Pfam" id="PF25598"/>
    </source>
</evidence>
<keyword evidence="1 2" id="KW-0833">Ubl conjugation pathway</keyword>
<dbReference type="Proteomes" id="UP000243975">
    <property type="component" value="Unassembled WGS sequence"/>
</dbReference>
<comment type="catalytic activity">
    <reaction evidence="2">
        <text>S-ubiquitinyl-[E2 ubiquitin-conjugating enzyme]-L-cysteine + [acceptor protein]-L-lysine = [E2 ubiquitin-conjugating enzyme]-L-cysteine + N(6)-ubiquitinyl-[acceptor protein]-L-lysine.</text>
        <dbReference type="EC" id="2.3.2.27"/>
    </reaction>
</comment>